<gene>
    <name evidence="2" type="ORF">RISK_001015</name>
</gene>
<evidence type="ECO:0000313" key="2">
    <source>
        <dbReference type="EMBL" id="KLU07214.1"/>
    </source>
</evidence>
<dbReference type="Proteomes" id="UP000036367">
    <property type="component" value="Unassembled WGS sequence"/>
</dbReference>
<dbReference type="PATRIC" id="fig|595434.4.peg.974"/>
<feature type="compositionally biased region" description="Polar residues" evidence="1">
    <location>
        <begin position="1"/>
        <end position="10"/>
    </location>
</feature>
<sequence length="52" mass="5717">MKASQWQRQNPLPLWGPRGVEATPSALPCPAIRKECEALAIDRSLIGDDDTL</sequence>
<dbReference type="EMBL" id="LECT01000007">
    <property type="protein sequence ID" value="KLU07214.1"/>
    <property type="molecule type" value="Genomic_DNA"/>
</dbReference>
<reference evidence="2" key="1">
    <citation type="submission" date="2015-05" db="EMBL/GenBank/DDBJ databases">
        <title>Permanent draft genome of Rhodopirellula islandicus K833.</title>
        <authorList>
            <person name="Kizina J."/>
            <person name="Richter M."/>
            <person name="Glockner F.O."/>
            <person name="Harder J."/>
        </authorList>
    </citation>
    <scope>NUCLEOTIDE SEQUENCE [LARGE SCALE GENOMIC DNA]</scope>
    <source>
        <strain evidence="2">K833</strain>
    </source>
</reference>
<dbReference type="AlphaFoldDB" id="A0A0J1ENZ7"/>
<organism evidence="2 3">
    <name type="scientific">Rhodopirellula islandica</name>
    <dbReference type="NCBI Taxonomy" id="595434"/>
    <lineage>
        <taxon>Bacteria</taxon>
        <taxon>Pseudomonadati</taxon>
        <taxon>Planctomycetota</taxon>
        <taxon>Planctomycetia</taxon>
        <taxon>Pirellulales</taxon>
        <taxon>Pirellulaceae</taxon>
        <taxon>Rhodopirellula</taxon>
    </lineage>
</organism>
<evidence type="ECO:0000256" key="1">
    <source>
        <dbReference type="SAM" id="MobiDB-lite"/>
    </source>
</evidence>
<accession>A0A0J1ENZ7</accession>
<keyword evidence="3" id="KW-1185">Reference proteome</keyword>
<feature type="region of interest" description="Disordered" evidence="1">
    <location>
        <begin position="1"/>
        <end position="20"/>
    </location>
</feature>
<name>A0A0J1ENZ7_RHOIS</name>
<dbReference type="STRING" id="595434.RISK_001015"/>
<proteinExistence type="predicted"/>
<protein>
    <submittedName>
        <fullName evidence="2">Uncharacterized protein</fullName>
    </submittedName>
</protein>
<evidence type="ECO:0000313" key="3">
    <source>
        <dbReference type="Proteomes" id="UP000036367"/>
    </source>
</evidence>
<comment type="caution">
    <text evidence="2">The sequence shown here is derived from an EMBL/GenBank/DDBJ whole genome shotgun (WGS) entry which is preliminary data.</text>
</comment>